<evidence type="ECO:0000313" key="2">
    <source>
        <dbReference type="EMBL" id="VFK73051.1"/>
    </source>
</evidence>
<gene>
    <name evidence="1" type="ORF">BECKUNK1418G_GA0071005_115911</name>
    <name evidence="2" type="ORF">BECKUNK1418H_GA0071006_115911</name>
</gene>
<dbReference type="InterPro" id="IPR021874">
    <property type="entry name" value="Phage_Mu_Gp27"/>
</dbReference>
<evidence type="ECO:0008006" key="3">
    <source>
        <dbReference type="Google" id="ProtNLM"/>
    </source>
</evidence>
<reference evidence="2" key="1">
    <citation type="submission" date="2019-02" db="EMBL/GenBank/DDBJ databases">
        <authorList>
            <person name="Gruber-Vodicka R. H."/>
            <person name="Seah K. B. B."/>
        </authorList>
    </citation>
    <scope>NUCLEOTIDE SEQUENCE</scope>
    <source>
        <strain evidence="2">BECK_BY19</strain>
        <strain evidence="1">BECK_BY8</strain>
    </source>
</reference>
<dbReference type="AlphaFoldDB" id="A0A451B437"/>
<dbReference type="EMBL" id="CAADFZ010000159">
    <property type="protein sequence ID" value="VFK67718.1"/>
    <property type="molecule type" value="Genomic_DNA"/>
</dbReference>
<dbReference type="Pfam" id="PF11985">
    <property type="entry name" value="Phage_Mu_Gp27"/>
    <property type="match status" value="1"/>
</dbReference>
<evidence type="ECO:0000313" key="1">
    <source>
        <dbReference type="EMBL" id="VFK67718.1"/>
    </source>
</evidence>
<dbReference type="EMBL" id="CAADGD010000159">
    <property type="protein sequence ID" value="VFK73051.1"/>
    <property type="molecule type" value="Genomic_DNA"/>
</dbReference>
<accession>A0A451B437</accession>
<organism evidence="2">
    <name type="scientific">Candidatus Kentrum sp. UNK</name>
    <dbReference type="NCBI Taxonomy" id="2126344"/>
    <lineage>
        <taxon>Bacteria</taxon>
        <taxon>Pseudomonadati</taxon>
        <taxon>Pseudomonadota</taxon>
        <taxon>Gammaproteobacteria</taxon>
        <taxon>Candidatus Kentrum</taxon>
    </lineage>
</organism>
<name>A0A451B437_9GAMM</name>
<sequence>MGTGSIIENLPPEKKQWADDWLVSHNFKNYQQFEEEAKAQGIEVSKSSAGRYGLSFKKKLDQIKIATEQARAVVKASPDDHGGMNEALASLVQTNLFQMMSEFRYDPEEPVDIAKITSAVATLSRAQVNQKKWRIDLREKAERAASAVEQVARKGGLSAEAANNIRGQILGIAA</sequence>
<protein>
    <recommendedName>
        <fullName evidence="3">Phage terminase, small subunit</fullName>
    </recommendedName>
</protein>
<proteinExistence type="predicted"/>